<feature type="region of interest" description="Disordered" evidence="1">
    <location>
        <begin position="32"/>
        <end position="54"/>
    </location>
</feature>
<reference evidence="5" key="1">
    <citation type="submission" date="2016-02" db="EMBL/GenBank/DDBJ databases">
        <title>Draft genome sequence of Microdochium bolleyi, a fungal endophyte of beachgrass.</title>
        <authorList>
            <consortium name="DOE Joint Genome Institute"/>
            <person name="David A.S."/>
            <person name="May G."/>
            <person name="Haridas S."/>
            <person name="Lim J."/>
            <person name="Wang M."/>
            <person name="Labutti K."/>
            <person name="Lipzen A."/>
            <person name="Barry K."/>
            <person name="Grigoriev I.V."/>
        </authorList>
    </citation>
    <scope>NUCLEOTIDE SEQUENCE [LARGE SCALE GENOMIC DNA]</scope>
    <source>
        <strain evidence="5">J235TASD1</strain>
    </source>
</reference>
<evidence type="ECO:0000256" key="1">
    <source>
        <dbReference type="SAM" id="MobiDB-lite"/>
    </source>
</evidence>
<feature type="region of interest" description="Disordered" evidence="1">
    <location>
        <begin position="202"/>
        <end position="238"/>
    </location>
</feature>
<organism evidence="4 5">
    <name type="scientific">Microdochium bolleyi</name>
    <dbReference type="NCBI Taxonomy" id="196109"/>
    <lineage>
        <taxon>Eukaryota</taxon>
        <taxon>Fungi</taxon>
        <taxon>Dikarya</taxon>
        <taxon>Ascomycota</taxon>
        <taxon>Pezizomycotina</taxon>
        <taxon>Sordariomycetes</taxon>
        <taxon>Xylariomycetidae</taxon>
        <taxon>Xylariales</taxon>
        <taxon>Microdochiaceae</taxon>
        <taxon>Microdochium</taxon>
    </lineage>
</organism>
<proteinExistence type="predicted"/>
<dbReference type="AlphaFoldDB" id="A0A136J5G6"/>
<dbReference type="PANTHER" id="PTHR38793:SF1">
    <property type="entry name" value="SMODS AND SLOG-ASSOCIATING 2TM EFFECTOR DOMAIN-CONTAINING PROTEIN"/>
    <property type="match status" value="1"/>
</dbReference>
<evidence type="ECO:0000259" key="3">
    <source>
        <dbReference type="Pfam" id="PF18142"/>
    </source>
</evidence>
<feature type="compositionally biased region" description="Polar residues" evidence="1">
    <location>
        <begin position="202"/>
        <end position="211"/>
    </location>
</feature>
<dbReference type="PANTHER" id="PTHR38793">
    <property type="entry name" value="SLATT_FUNGAL DOMAIN-CONTAINING PROTEIN-RELATED"/>
    <property type="match status" value="1"/>
</dbReference>
<dbReference type="Pfam" id="PF18142">
    <property type="entry name" value="SLATT_fungal"/>
    <property type="match status" value="1"/>
</dbReference>
<protein>
    <recommendedName>
        <fullName evidence="3">SMODS and SLOG-associating 2TM effector domain-containing protein</fullName>
    </recommendedName>
</protein>
<sequence>MTTTIFPPERSDHHAGHSIGMGDLRIENLMNRPASMSPKPRKSPQIPPADPEKDAYRHMSHDEWVLFCRGVGVFKDDESEEDVLQEQTKYSYYFQSLTIIRWTLMVVQLAMNATMTALGSLDKDGIIITIIAAINTGISGVLALMHNGGIPDRYRSNRNEFNKLEEHLKLIVDTALVPIDHSVNDVLADCFHRFREARQTVQNNIPASYTTPPGGQGAPQKGGRISQLSAPSASPLPK</sequence>
<keyword evidence="5" id="KW-1185">Reference proteome</keyword>
<evidence type="ECO:0000313" key="5">
    <source>
        <dbReference type="Proteomes" id="UP000070501"/>
    </source>
</evidence>
<feature type="domain" description="SMODS and SLOG-associating 2TM effector" evidence="3">
    <location>
        <begin position="83"/>
        <end position="199"/>
    </location>
</feature>
<dbReference type="Proteomes" id="UP000070501">
    <property type="component" value="Unassembled WGS sequence"/>
</dbReference>
<accession>A0A136J5G6</accession>
<dbReference type="InParanoid" id="A0A136J5G6"/>
<evidence type="ECO:0000313" key="4">
    <source>
        <dbReference type="EMBL" id="KXJ92417.1"/>
    </source>
</evidence>
<feature type="compositionally biased region" description="Low complexity" evidence="1">
    <location>
        <begin position="218"/>
        <end position="238"/>
    </location>
</feature>
<feature type="transmembrane region" description="Helical" evidence="2">
    <location>
        <begin position="125"/>
        <end position="145"/>
    </location>
</feature>
<dbReference type="InterPro" id="IPR041622">
    <property type="entry name" value="SLATT_fungi"/>
</dbReference>
<dbReference type="OrthoDB" id="5398270at2759"/>
<name>A0A136J5G6_9PEZI</name>
<dbReference type="NCBIfam" id="NF033635">
    <property type="entry name" value="SLATT_fungal"/>
    <property type="match status" value="1"/>
</dbReference>
<gene>
    <name evidence="4" type="ORF">Micbo1qcDRAFT_224609</name>
</gene>
<keyword evidence="2" id="KW-0812">Transmembrane</keyword>
<evidence type="ECO:0000256" key="2">
    <source>
        <dbReference type="SAM" id="Phobius"/>
    </source>
</evidence>
<keyword evidence="2" id="KW-1133">Transmembrane helix</keyword>
<keyword evidence="2" id="KW-0472">Membrane</keyword>
<feature type="transmembrane region" description="Helical" evidence="2">
    <location>
        <begin position="99"/>
        <end position="119"/>
    </location>
</feature>
<dbReference type="EMBL" id="KQ964249">
    <property type="protein sequence ID" value="KXJ92417.1"/>
    <property type="molecule type" value="Genomic_DNA"/>
</dbReference>